<dbReference type="Pfam" id="PF00535">
    <property type="entry name" value="Glycos_transf_2"/>
    <property type="match status" value="1"/>
</dbReference>
<dbReference type="CDD" id="cd04179">
    <property type="entry name" value="DPM_DPG-synthase_like"/>
    <property type="match status" value="1"/>
</dbReference>
<dbReference type="InterPro" id="IPR001173">
    <property type="entry name" value="Glyco_trans_2-like"/>
</dbReference>
<sequence length="261" mass="28552">MIDGKTLSVILPTYNEKDSIGDCIRGFLELPEVDEVIAVNNNAAPGTSEEIAAAGGREIFETTQGYGAAIQRGLIESTTDLVVICEPDGTFNPKDLRKLVAFLPECDVVIGSRTVSAFIWERANMGWFLRWGNWAVAKMIEVGYNTPSLSDVGCTFRVMTREQVEQILARSTVPGSAYGLEMLILAVIDSGKVVQVPVNYHERVGVSSVTGDFTKTVSLGLEMMGLAARMRWQRKAIRAGRIPTERLTEVVRRGRTPAVSP</sequence>
<evidence type="ECO:0000313" key="3">
    <source>
        <dbReference type="EMBL" id="SSA32969.1"/>
    </source>
</evidence>
<reference evidence="4" key="1">
    <citation type="submission" date="2016-10" db="EMBL/GenBank/DDBJ databases">
        <authorList>
            <person name="Varghese N."/>
            <person name="Submissions S."/>
        </authorList>
    </citation>
    <scope>NUCLEOTIDE SEQUENCE [LARGE SCALE GENOMIC DNA]</scope>
    <source>
        <strain evidence="4">DSM 22951</strain>
    </source>
</reference>
<protein>
    <submittedName>
        <fullName evidence="3">Glycosyl transferase family 2</fullName>
    </submittedName>
</protein>
<feature type="domain" description="Glycosyltransferase 2-like" evidence="2">
    <location>
        <begin position="8"/>
        <end position="166"/>
    </location>
</feature>
<keyword evidence="3" id="KW-0808">Transferase</keyword>
<gene>
    <name evidence="3" type="ORF">SAMN04489750_0239</name>
</gene>
<keyword evidence="4" id="KW-1185">Reference proteome</keyword>
<dbReference type="Proteomes" id="UP000250028">
    <property type="component" value="Unassembled WGS sequence"/>
</dbReference>
<dbReference type="PANTHER" id="PTHR48090">
    <property type="entry name" value="UNDECAPRENYL-PHOSPHATE 4-DEOXY-4-FORMAMIDO-L-ARABINOSE TRANSFERASE-RELATED"/>
    <property type="match status" value="1"/>
</dbReference>
<dbReference type="OrthoDB" id="9797819at2"/>
<dbReference type="EMBL" id="UESZ01000001">
    <property type="protein sequence ID" value="SSA32969.1"/>
    <property type="molecule type" value="Genomic_DNA"/>
</dbReference>
<dbReference type="InterPro" id="IPR029044">
    <property type="entry name" value="Nucleotide-diphossugar_trans"/>
</dbReference>
<evidence type="ECO:0000256" key="1">
    <source>
        <dbReference type="ARBA" id="ARBA00006739"/>
    </source>
</evidence>
<proteinExistence type="inferred from homology"/>
<evidence type="ECO:0000259" key="2">
    <source>
        <dbReference type="Pfam" id="PF00535"/>
    </source>
</evidence>
<dbReference type="AlphaFoldDB" id="A0A2Y8ZRN2"/>
<dbReference type="InterPro" id="IPR050256">
    <property type="entry name" value="Glycosyltransferase_2"/>
</dbReference>
<accession>A0A2Y8ZRN2</accession>
<dbReference type="GO" id="GO:0016740">
    <property type="term" value="F:transferase activity"/>
    <property type="evidence" value="ECO:0007669"/>
    <property type="project" value="UniProtKB-KW"/>
</dbReference>
<dbReference type="SUPFAM" id="SSF53448">
    <property type="entry name" value="Nucleotide-diphospho-sugar transferases"/>
    <property type="match status" value="1"/>
</dbReference>
<dbReference type="Gene3D" id="3.90.550.10">
    <property type="entry name" value="Spore Coat Polysaccharide Biosynthesis Protein SpsA, Chain A"/>
    <property type="match status" value="1"/>
</dbReference>
<organism evidence="3 4">
    <name type="scientific">Branchiibius hedensis</name>
    <dbReference type="NCBI Taxonomy" id="672460"/>
    <lineage>
        <taxon>Bacteria</taxon>
        <taxon>Bacillati</taxon>
        <taxon>Actinomycetota</taxon>
        <taxon>Actinomycetes</taxon>
        <taxon>Micrococcales</taxon>
        <taxon>Dermacoccaceae</taxon>
        <taxon>Branchiibius</taxon>
    </lineage>
</organism>
<dbReference type="RefSeq" id="WP_109683729.1">
    <property type="nucleotide sequence ID" value="NZ_QGDN01000001.1"/>
</dbReference>
<evidence type="ECO:0000313" key="4">
    <source>
        <dbReference type="Proteomes" id="UP000250028"/>
    </source>
</evidence>
<comment type="similarity">
    <text evidence="1">Belongs to the glycosyltransferase 2 family.</text>
</comment>
<dbReference type="PANTHER" id="PTHR48090:SF7">
    <property type="entry name" value="RFBJ PROTEIN"/>
    <property type="match status" value="1"/>
</dbReference>
<name>A0A2Y8ZRN2_9MICO</name>